<feature type="transmembrane region" description="Helical" evidence="7">
    <location>
        <begin position="347"/>
        <end position="367"/>
    </location>
</feature>
<comment type="subcellular location">
    <subcellularLocation>
        <location evidence="1">Cell membrane</location>
        <topology evidence="1">Multi-pass membrane protein</topology>
    </subcellularLocation>
</comment>
<evidence type="ECO:0000256" key="5">
    <source>
        <dbReference type="ARBA" id="ARBA00022989"/>
    </source>
</evidence>
<keyword evidence="3" id="KW-1003">Cell membrane</keyword>
<reference evidence="10" key="1">
    <citation type="journal article" date="2020" name="mSystems">
        <title>Genome- and Community-Level Interaction Insights into Carbon Utilization and Element Cycling Functions of Hydrothermarchaeota in Hydrothermal Sediment.</title>
        <authorList>
            <person name="Zhou Z."/>
            <person name="Liu Y."/>
            <person name="Xu W."/>
            <person name="Pan J."/>
            <person name="Luo Z.H."/>
            <person name="Li M."/>
        </authorList>
    </citation>
    <scope>NUCLEOTIDE SEQUENCE [LARGE SCALE GENOMIC DNA]</scope>
    <source>
        <strain evidence="10">HyVt-443</strain>
    </source>
</reference>
<feature type="transmembrane region" description="Helical" evidence="7">
    <location>
        <begin position="288"/>
        <end position="314"/>
    </location>
</feature>
<accession>A0A831RNB3</accession>
<dbReference type="InterPro" id="IPR025857">
    <property type="entry name" value="MacB_PCD"/>
</dbReference>
<comment type="similarity">
    <text evidence="2">Belongs to the ABC-4 integral membrane protein family. LolC/E subfamily.</text>
</comment>
<dbReference type="Pfam" id="PF02687">
    <property type="entry name" value="FtsX"/>
    <property type="match status" value="2"/>
</dbReference>
<dbReference type="PANTHER" id="PTHR30489">
    <property type="entry name" value="LIPOPROTEIN-RELEASING SYSTEM TRANSMEMBRANE PROTEIN LOLE"/>
    <property type="match status" value="1"/>
</dbReference>
<evidence type="ECO:0000256" key="3">
    <source>
        <dbReference type="ARBA" id="ARBA00022475"/>
    </source>
</evidence>
<feature type="transmembrane region" description="Helical" evidence="7">
    <location>
        <begin position="246"/>
        <end position="268"/>
    </location>
</feature>
<dbReference type="EMBL" id="DRKP01000098">
    <property type="protein sequence ID" value="HEB96496.1"/>
    <property type="molecule type" value="Genomic_DNA"/>
</dbReference>
<keyword evidence="5 7" id="KW-1133">Transmembrane helix</keyword>
<sequence>MGRLLLLTTLRHLRRQPWQSGLTILGIALGVAVVLAVDLANQSARRAFLLTAESLSGRASHQISAGPAGIDEAFYRRLRLELGLRRAAPVVEGVVTHGTGRLRLVGIDPIASSAFRRPGGGLAPDSVRRLLTEPATALLSAATAVRLGIGRDGRLPVRAAGRPVTLRILDHLPEDAPEGLLLADIATAQELLGRNGRLDRIDLILEPGQADTLARQLPPGLRLETSASRTRVLEEMVAAFQTNLTAMSLLAILVGAFLIYNTMTFSVLRRRRLLGTLRALGVTRRELFRLLLTEALLLGVVGALLGTGLGILVARSLLALVTRTINDLYFVLTATRLALEPALLAKGWAIGLGVTLLSALIPALEAARTRPAEALRRSRLESRLRRGLPWLAGAGAAGLLLGWLLAGTDSGLAGGLAGLFLLILGYALLLPPALAGLDRVTAPLAGRGGLLPRLALRGIAANLSRTAPAIAALSVAVAATLGVGIMIGSFRATVADWLGYTLRGDLYIRQAAGADALPPGVRELVESLPQVAETSAGRHAHIHTDRGTVELLALEPATRSSRGFRFAAPPLPRLWPRYTRGELLLVSEPFAYRHRLRTGDRLRLQTDEGELSLPIGGIFYDYGSDRGLVSLVRSRYARLWHDPGISTIGIYLRPGVETAAAEAALTRLLGNRMDGLEIRSNREIRERSLAVFDRTFAITRVLRLLAIGVAFVGVLSALMALQLERGRELALLRATGLTRGQLVRLVLLQTGLMGLYAGLFALPLGWLMSDLLIEVINRRAFGWTIFVRLPAGALGETLLLAVGAALLAGLYPAWRMARVRPARALREE</sequence>
<dbReference type="GO" id="GO:0098797">
    <property type="term" value="C:plasma membrane protein complex"/>
    <property type="evidence" value="ECO:0007669"/>
    <property type="project" value="TreeGrafter"/>
</dbReference>
<evidence type="ECO:0000256" key="4">
    <source>
        <dbReference type="ARBA" id="ARBA00022692"/>
    </source>
</evidence>
<feature type="transmembrane region" description="Helical" evidence="7">
    <location>
        <begin position="789"/>
        <end position="814"/>
    </location>
</feature>
<proteinExistence type="inferred from homology"/>
<keyword evidence="6 7" id="KW-0472">Membrane</keyword>
<protein>
    <submittedName>
        <fullName evidence="10">ABC transporter permease</fullName>
    </submittedName>
</protein>
<feature type="transmembrane region" description="Helical" evidence="7">
    <location>
        <begin position="388"/>
        <end position="406"/>
    </location>
</feature>
<feature type="transmembrane region" description="Helical" evidence="7">
    <location>
        <begin position="742"/>
        <end position="769"/>
    </location>
</feature>
<evidence type="ECO:0000256" key="2">
    <source>
        <dbReference type="ARBA" id="ARBA00005236"/>
    </source>
</evidence>
<dbReference type="InterPro" id="IPR003838">
    <property type="entry name" value="ABC3_permease_C"/>
</dbReference>
<keyword evidence="4 7" id="KW-0812">Transmembrane</keyword>
<feature type="transmembrane region" description="Helical" evidence="7">
    <location>
        <begin position="467"/>
        <end position="490"/>
    </location>
</feature>
<dbReference type="GO" id="GO:0044874">
    <property type="term" value="P:lipoprotein localization to outer membrane"/>
    <property type="evidence" value="ECO:0007669"/>
    <property type="project" value="TreeGrafter"/>
</dbReference>
<feature type="domain" description="MacB-like periplasmic core" evidence="9">
    <location>
        <begin position="20"/>
        <end position="209"/>
    </location>
</feature>
<evidence type="ECO:0000256" key="1">
    <source>
        <dbReference type="ARBA" id="ARBA00004651"/>
    </source>
</evidence>
<evidence type="ECO:0000259" key="8">
    <source>
        <dbReference type="Pfam" id="PF02687"/>
    </source>
</evidence>
<evidence type="ECO:0000256" key="7">
    <source>
        <dbReference type="SAM" id="Phobius"/>
    </source>
</evidence>
<feature type="transmembrane region" description="Helical" evidence="7">
    <location>
        <begin position="701"/>
        <end position="721"/>
    </location>
</feature>
<name>A0A831RNB3_9GAMM</name>
<feature type="transmembrane region" description="Helical" evidence="7">
    <location>
        <begin position="21"/>
        <end position="40"/>
    </location>
</feature>
<dbReference type="Pfam" id="PF12704">
    <property type="entry name" value="MacB_PCD"/>
    <property type="match status" value="1"/>
</dbReference>
<evidence type="ECO:0000313" key="10">
    <source>
        <dbReference type="EMBL" id="HEB96496.1"/>
    </source>
</evidence>
<dbReference type="PANTHER" id="PTHR30489:SF0">
    <property type="entry name" value="LIPOPROTEIN-RELEASING SYSTEM TRANSMEMBRANE PROTEIN LOLE"/>
    <property type="match status" value="1"/>
</dbReference>
<dbReference type="Proteomes" id="UP000886251">
    <property type="component" value="Unassembled WGS sequence"/>
</dbReference>
<feature type="domain" description="ABC3 transporter permease C-terminal" evidence="8">
    <location>
        <begin position="704"/>
        <end position="819"/>
    </location>
</feature>
<feature type="domain" description="ABC3 transporter permease C-terminal" evidence="8">
    <location>
        <begin position="246"/>
        <end position="369"/>
    </location>
</feature>
<evidence type="ECO:0000259" key="9">
    <source>
        <dbReference type="Pfam" id="PF12704"/>
    </source>
</evidence>
<comment type="caution">
    <text evidence="10">The sequence shown here is derived from an EMBL/GenBank/DDBJ whole genome shotgun (WGS) entry which is preliminary data.</text>
</comment>
<dbReference type="InterPro" id="IPR051447">
    <property type="entry name" value="Lipoprotein-release_system"/>
</dbReference>
<dbReference type="AlphaFoldDB" id="A0A831RNB3"/>
<gene>
    <name evidence="10" type="ORF">ENI96_08710</name>
</gene>
<feature type="transmembrane region" description="Helical" evidence="7">
    <location>
        <begin position="412"/>
        <end position="430"/>
    </location>
</feature>
<evidence type="ECO:0000256" key="6">
    <source>
        <dbReference type="ARBA" id="ARBA00023136"/>
    </source>
</evidence>
<organism evidence="10">
    <name type="scientific">Sedimenticola thiotaurini</name>
    <dbReference type="NCBI Taxonomy" id="1543721"/>
    <lineage>
        <taxon>Bacteria</taxon>
        <taxon>Pseudomonadati</taxon>
        <taxon>Pseudomonadota</taxon>
        <taxon>Gammaproteobacteria</taxon>
        <taxon>Chromatiales</taxon>
        <taxon>Sedimenticolaceae</taxon>
        <taxon>Sedimenticola</taxon>
    </lineage>
</organism>